<organism evidence="8 9">
    <name type="scientific">Papiliotrema laurentii</name>
    <name type="common">Cryptococcus laurentii</name>
    <dbReference type="NCBI Taxonomy" id="5418"/>
    <lineage>
        <taxon>Eukaryota</taxon>
        <taxon>Fungi</taxon>
        <taxon>Dikarya</taxon>
        <taxon>Basidiomycota</taxon>
        <taxon>Agaricomycotina</taxon>
        <taxon>Tremellomycetes</taxon>
        <taxon>Tremellales</taxon>
        <taxon>Rhynchogastremaceae</taxon>
        <taxon>Papiliotrema</taxon>
    </lineage>
</organism>
<sequence>MSDRAGIFQGVYTHSTRRSSTRPTIGLENNPLDTRTDHIQHIAAMSDASASRSPSSGPTIPKVLARNTACHQCRKRKLKCDAIRPICTNCSKPRPRADPKGENQCTWDDLARIDGSGGSHDHDVQARRGKKRKEEDETTSKRARLHELEERVKAFEAALAAQRGESSGAQIPPPLATGANARSDMAADSTGLGSVVVENRHGDLGGNGYVSPPLPVGTETNVDPALPPNLTDLSSLWHSTQNVPDFGVQAEISVNFSIQEPGQGGEEPWSMDRKESIEDIFELFWPDWPQDLPSLKVVEHVVKVFFDKVATVPKMIHRASFLSSLHLPPNHPDFPARALLHAILGLTAPHLPTTQMASRAYFPMGTSPSDMIHPERDFDEKTESFRQLSGSFHVNGPGSSKAPGPMARFQMWHRRKALQNLAREFDAGTKLVQAVQAQIITSMIDSYNAWWTDLWMEAGACIRMSIPLRLNETTRIPADNLERFRHVLIPEAKDPLEQAIRDRTWWMAYIVERSCNMSTSWAESLHDSEITVELPVAQSIFDSGVGDLQGAQSFQSPDLYRNHPAQHADGLVMFIKALKLYTDVARFFRQYGRGSHTVAGYLGHPSLRRFLSQINAFRLSFPPHLRRPTQASAMGGELAGSKGLDVDLVAAILVTHGITLSLSEPLITKEMLESDVARMGLSAIRAVLSLIYDITSTSFDLSLLPCNCSFIFFMCAKGLVRFTNAAKLNGDLIAASVYRSECEVFRMALQQHGERFPIANRQLKMLDEIIRLQSEASARFSDAIQVDCRTENIFDPDFMPSAGPSKHAESMTSSSTPTGTSQTAQTPGSIPSVNASKFAEWGPGQGPAKPMVSPPMWSEPFSTPLDTLSGGPSVGPSPPFSISKEQVFNAGPATDRPFAHTEEPALEGHNPFLPNGPITQTLQGMDTEQWFDIQNFTFDMEQLAALAGIAQNNGAMFDPSDIGVRL</sequence>
<proteinExistence type="predicted"/>
<dbReference type="GO" id="GO:0008270">
    <property type="term" value="F:zinc ion binding"/>
    <property type="evidence" value="ECO:0007669"/>
    <property type="project" value="InterPro"/>
</dbReference>
<dbReference type="InterPro" id="IPR007219">
    <property type="entry name" value="XnlR_reg_dom"/>
</dbReference>
<dbReference type="Pfam" id="PF04082">
    <property type="entry name" value="Fungal_trans"/>
    <property type="match status" value="1"/>
</dbReference>
<feature type="compositionally biased region" description="Basic and acidic residues" evidence="6">
    <location>
        <begin position="119"/>
        <end position="143"/>
    </location>
</feature>
<dbReference type="InterPro" id="IPR036864">
    <property type="entry name" value="Zn2-C6_fun-type_DNA-bd_sf"/>
</dbReference>
<dbReference type="CDD" id="cd00067">
    <property type="entry name" value="GAL4"/>
    <property type="match status" value="1"/>
</dbReference>
<dbReference type="SMART" id="SM00906">
    <property type="entry name" value="Fungal_trans"/>
    <property type="match status" value="1"/>
</dbReference>
<dbReference type="CDD" id="cd12148">
    <property type="entry name" value="fungal_TF_MHR"/>
    <property type="match status" value="1"/>
</dbReference>
<dbReference type="PANTHER" id="PTHR47338">
    <property type="entry name" value="ZN(II)2CYS6 TRANSCRIPTION FACTOR (EUROFUNG)-RELATED"/>
    <property type="match status" value="1"/>
</dbReference>
<dbReference type="Gene3D" id="4.10.240.10">
    <property type="entry name" value="Zn(2)-C6 fungal-type DNA-binding domain"/>
    <property type="match status" value="1"/>
</dbReference>
<keyword evidence="4" id="KW-0804">Transcription</keyword>
<keyword evidence="5" id="KW-0539">Nucleus</keyword>
<dbReference type="InterPro" id="IPR001138">
    <property type="entry name" value="Zn2Cys6_DnaBD"/>
</dbReference>
<dbReference type="InterPro" id="IPR050815">
    <property type="entry name" value="TF_fung"/>
</dbReference>
<dbReference type="SMART" id="SM00066">
    <property type="entry name" value="GAL4"/>
    <property type="match status" value="1"/>
</dbReference>
<feature type="region of interest" description="Disordered" evidence="6">
    <location>
        <begin position="797"/>
        <end position="862"/>
    </location>
</feature>
<feature type="region of interest" description="Disordered" evidence="6">
    <location>
        <begin position="89"/>
        <end position="143"/>
    </location>
</feature>
<evidence type="ECO:0000313" key="8">
    <source>
        <dbReference type="EMBL" id="KAK1926700.1"/>
    </source>
</evidence>
<evidence type="ECO:0000256" key="1">
    <source>
        <dbReference type="ARBA" id="ARBA00004123"/>
    </source>
</evidence>
<name>A0AAD9FUW6_PAPLA</name>
<evidence type="ECO:0000256" key="2">
    <source>
        <dbReference type="ARBA" id="ARBA00022723"/>
    </source>
</evidence>
<keyword evidence="2" id="KW-0479">Metal-binding</keyword>
<evidence type="ECO:0000256" key="5">
    <source>
        <dbReference type="ARBA" id="ARBA00023242"/>
    </source>
</evidence>
<gene>
    <name evidence="8" type="ORF">DB88DRAFT_482727</name>
</gene>
<dbReference type="AlphaFoldDB" id="A0AAD9FUW6"/>
<dbReference type="SUPFAM" id="SSF57701">
    <property type="entry name" value="Zn2/Cys6 DNA-binding domain"/>
    <property type="match status" value="1"/>
</dbReference>
<keyword evidence="3" id="KW-0805">Transcription regulation</keyword>
<dbReference type="PANTHER" id="PTHR47338:SF29">
    <property type="entry name" value="ZN(2)-C6 FUNGAL-TYPE DOMAIN-CONTAINING PROTEIN"/>
    <property type="match status" value="1"/>
</dbReference>
<dbReference type="GO" id="GO:0005634">
    <property type="term" value="C:nucleus"/>
    <property type="evidence" value="ECO:0007669"/>
    <property type="project" value="UniProtKB-SubCell"/>
</dbReference>
<dbReference type="GO" id="GO:0006351">
    <property type="term" value="P:DNA-templated transcription"/>
    <property type="evidence" value="ECO:0007669"/>
    <property type="project" value="InterPro"/>
</dbReference>
<comment type="caution">
    <text evidence="8">The sequence shown here is derived from an EMBL/GenBank/DDBJ whole genome shotgun (WGS) entry which is preliminary data.</text>
</comment>
<accession>A0AAD9FUW6</accession>
<feature type="region of interest" description="Disordered" evidence="6">
    <location>
        <begin position="1"/>
        <end position="32"/>
    </location>
</feature>
<feature type="domain" description="Zn(2)-C6 fungal-type" evidence="7">
    <location>
        <begin position="69"/>
        <end position="107"/>
    </location>
</feature>
<evidence type="ECO:0000256" key="6">
    <source>
        <dbReference type="SAM" id="MobiDB-lite"/>
    </source>
</evidence>
<keyword evidence="9" id="KW-1185">Reference proteome</keyword>
<feature type="region of interest" description="Disordered" evidence="6">
    <location>
        <begin position="163"/>
        <end position="186"/>
    </location>
</feature>
<evidence type="ECO:0000256" key="4">
    <source>
        <dbReference type="ARBA" id="ARBA00023163"/>
    </source>
</evidence>
<evidence type="ECO:0000313" key="9">
    <source>
        <dbReference type="Proteomes" id="UP001182556"/>
    </source>
</evidence>
<protein>
    <recommendedName>
        <fullName evidence="7">Zn(2)-C6 fungal-type domain-containing protein</fullName>
    </recommendedName>
</protein>
<dbReference type="Pfam" id="PF00172">
    <property type="entry name" value="Zn_clus"/>
    <property type="match status" value="1"/>
</dbReference>
<dbReference type="GO" id="GO:0000981">
    <property type="term" value="F:DNA-binding transcription factor activity, RNA polymerase II-specific"/>
    <property type="evidence" value="ECO:0007669"/>
    <property type="project" value="InterPro"/>
</dbReference>
<evidence type="ECO:0000256" key="3">
    <source>
        <dbReference type="ARBA" id="ARBA00023015"/>
    </source>
</evidence>
<evidence type="ECO:0000259" key="7">
    <source>
        <dbReference type="PROSITE" id="PS50048"/>
    </source>
</evidence>
<dbReference type="EMBL" id="JAODAN010000002">
    <property type="protein sequence ID" value="KAK1926700.1"/>
    <property type="molecule type" value="Genomic_DNA"/>
</dbReference>
<dbReference type="PROSITE" id="PS50048">
    <property type="entry name" value="ZN2_CY6_FUNGAL_2"/>
    <property type="match status" value="1"/>
</dbReference>
<feature type="compositionally biased region" description="Low complexity" evidence="6">
    <location>
        <begin position="810"/>
        <end position="829"/>
    </location>
</feature>
<dbReference type="GO" id="GO:0003677">
    <property type="term" value="F:DNA binding"/>
    <property type="evidence" value="ECO:0007669"/>
    <property type="project" value="InterPro"/>
</dbReference>
<dbReference type="Proteomes" id="UP001182556">
    <property type="component" value="Unassembled WGS sequence"/>
</dbReference>
<comment type="subcellular location">
    <subcellularLocation>
        <location evidence="1">Nucleus</location>
    </subcellularLocation>
</comment>
<reference evidence="8" key="1">
    <citation type="submission" date="2023-02" db="EMBL/GenBank/DDBJ databases">
        <title>Identification and recombinant expression of a fungal hydrolase from Papiliotrema laurentii that hydrolyzes apple cutin and clears colloidal polyester polyurethane.</title>
        <authorList>
            <consortium name="DOE Joint Genome Institute"/>
            <person name="Roman V.A."/>
            <person name="Bojanowski C."/>
            <person name="Crable B.R."/>
            <person name="Wagner D.N."/>
            <person name="Hung C.S."/>
            <person name="Nadeau L.J."/>
            <person name="Schratz L."/>
            <person name="Haridas S."/>
            <person name="Pangilinan J."/>
            <person name="Lipzen A."/>
            <person name="Na H."/>
            <person name="Yan M."/>
            <person name="Ng V."/>
            <person name="Grigoriev I.V."/>
            <person name="Spatafora J.W."/>
            <person name="Barlow D."/>
            <person name="Biffinger J."/>
            <person name="Kelley-Loughnane N."/>
            <person name="Varaljay V.A."/>
            <person name="Crookes-Goodson W.J."/>
        </authorList>
    </citation>
    <scope>NUCLEOTIDE SEQUENCE</scope>
    <source>
        <strain evidence="8">5307AH</strain>
    </source>
</reference>